<dbReference type="SUPFAM" id="SSF53850">
    <property type="entry name" value="Periplasmic binding protein-like II"/>
    <property type="match status" value="1"/>
</dbReference>
<sequence>MQKLWFILVFAVFAAAYSQRAQADEKQLEEVIWAVNAYPPFFIVDGENTGEGFCDVLVNKMQQQLTDVSHTIRRLPPRRITLLMKREKNLCFPCLIKRASYNAEFNYTDTTHLYPPHGIIAHADAAQLITQRYGNPASFAALVGDQQLRFAHPIERRYGKLQPLLEEYLIGQENYRIVTGDNAHINLMTMLLNRRVDYTIDYRMIKRYYEETHPHIDEQLVFIPIQEHQGNIIEGAIGCSNNAWGKKAAQKLNGAIDSLRADSTFQQTLDKWLGESRPK</sequence>
<name>A0A432ZHI7_9GAMM</name>
<feature type="chain" id="PRO_5019528221" evidence="1">
    <location>
        <begin position="24"/>
        <end position="279"/>
    </location>
</feature>
<organism evidence="2 3">
    <name type="scientific">Idiomarina seosinensis</name>
    <dbReference type="NCBI Taxonomy" id="281739"/>
    <lineage>
        <taxon>Bacteria</taxon>
        <taxon>Pseudomonadati</taxon>
        <taxon>Pseudomonadota</taxon>
        <taxon>Gammaproteobacteria</taxon>
        <taxon>Alteromonadales</taxon>
        <taxon>Idiomarinaceae</taxon>
        <taxon>Idiomarina</taxon>
    </lineage>
</organism>
<protein>
    <submittedName>
        <fullName evidence="2">Uncharacterized protein</fullName>
    </submittedName>
</protein>
<dbReference type="RefSeq" id="WP_126783720.1">
    <property type="nucleotide sequence ID" value="NZ_PIQF01000001.1"/>
</dbReference>
<dbReference type="OrthoDB" id="8439154at2"/>
<dbReference type="EMBL" id="PIQF01000001">
    <property type="protein sequence ID" value="RUO77446.1"/>
    <property type="molecule type" value="Genomic_DNA"/>
</dbReference>
<gene>
    <name evidence="2" type="ORF">CWI81_02905</name>
</gene>
<proteinExistence type="predicted"/>
<dbReference type="Proteomes" id="UP000287908">
    <property type="component" value="Unassembled WGS sequence"/>
</dbReference>
<evidence type="ECO:0000313" key="3">
    <source>
        <dbReference type="Proteomes" id="UP000287908"/>
    </source>
</evidence>
<dbReference type="AlphaFoldDB" id="A0A432ZHI7"/>
<evidence type="ECO:0000256" key="1">
    <source>
        <dbReference type="SAM" id="SignalP"/>
    </source>
</evidence>
<keyword evidence="3" id="KW-1185">Reference proteome</keyword>
<comment type="caution">
    <text evidence="2">The sequence shown here is derived from an EMBL/GenBank/DDBJ whole genome shotgun (WGS) entry which is preliminary data.</text>
</comment>
<dbReference type="Gene3D" id="3.40.190.10">
    <property type="entry name" value="Periplasmic binding protein-like II"/>
    <property type="match status" value="2"/>
</dbReference>
<accession>A0A432ZHI7</accession>
<evidence type="ECO:0000313" key="2">
    <source>
        <dbReference type="EMBL" id="RUO77446.1"/>
    </source>
</evidence>
<feature type="signal peptide" evidence="1">
    <location>
        <begin position="1"/>
        <end position="23"/>
    </location>
</feature>
<reference evidence="2 3" key="1">
    <citation type="journal article" date="2011" name="Front. Microbiol.">
        <title>Genomic signatures of strain selection and enhancement in Bacillus atrophaeus var. globigii, a historical biowarfare simulant.</title>
        <authorList>
            <person name="Gibbons H.S."/>
            <person name="Broomall S.M."/>
            <person name="McNew L.A."/>
            <person name="Daligault H."/>
            <person name="Chapman C."/>
            <person name="Bruce D."/>
            <person name="Karavis M."/>
            <person name="Krepps M."/>
            <person name="McGregor P.A."/>
            <person name="Hong C."/>
            <person name="Park K.H."/>
            <person name="Akmal A."/>
            <person name="Feldman A."/>
            <person name="Lin J.S."/>
            <person name="Chang W.E."/>
            <person name="Higgs B.W."/>
            <person name="Demirev P."/>
            <person name="Lindquist J."/>
            <person name="Liem A."/>
            <person name="Fochler E."/>
            <person name="Read T.D."/>
            <person name="Tapia R."/>
            <person name="Johnson S."/>
            <person name="Bishop-Lilly K.A."/>
            <person name="Detter C."/>
            <person name="Han C."/>
            <person name="Sozhamannan S."/>
            <person name="Rosenzweig C.N."/>
            <person name="Skowronski E.W."/>
        </authorList>
    </citation>
    <scope>NUCLEOTIDE SEQUENCE [LARGE SCALE GENOMIC DNA]</scope>
    <source>
        <strain evidence="2 3">CL-SP19</strain>
    </source>
</reference>
<keyword evidence="1" id="KW-0732">Signal</keyword>